<reference evidence="19" key="1">
    <citation type="submission" date="2020-11" db="EMBL/GenBank/DDBJ databases">
        <authorList>
            <person name="Tran Van P."/>
        </authorList>
    </citation>
    <scope>NUCLEOTIDE SEQUENCE</scope>
</reference>
<keyword evidence="8" id="KW-0809">Transit peptide</keyword>
<dbReference type="PANTHER" id="PTHR14009:SF1">
    <property type="entry name" value="MITOCHONDRIAL PROTON_CALCIUM EXCHANGER PROTEIN"/>
    <property type="match status" value="1"/>
</dbReference>
<keyword evidence="3" id="KW-0109">Calcium transport</keyword>
<dbReference type="PANTHER" id="PTHR14009">
    <property type="entry name" value="LEUCINE ZIPPER-EF-HAND CONTAINING TRANSMEMBRANE PROTEIN"/>
    <property type="match status" value="1"/>
</dbReference>
<keyword evidence="4 17" id="KW-0812">Transmembrane</keyword>
<dbReference type="PROSITE" id="PS51758">
    <property type="entry name" value="LETM1_RBD"/>
    <property type="match status" value="1"/>
</dbReference>
<evidence type="ECO:0000256" key="1">
    <source>
        <dbReference type="ARBA" id="ARBA00004434"/>
    </source>
</evidence>
<keyword evidence="13 17" id="KW-0472">Membrane</keyword>
<protein>
    <recommendedName>
        <fullName evidence="18">Letm1 RBD domain-containing protein</fullName>
    </recommendedName>
</protein>
<feature type="coiled-coil region" evidence="15">
    <location>
        <begin position="649"/>
        <end position="758"/>
    </location>
</feature>
<evidence type="ECO:0000256" key="13">
    <source>
        <dbReference type="ARBA" id="ARBA00023136"/>
    </source>
</evidence>
<dbReference type="Pfam" id="PF07766">
    <property type="entry name" value="LETM1_RBD"/>
    <property type="match status" value="1"/>
</dbReference>
<comment type="subcellular location">
    <subcellularLocation>
        <location evidence="1">Mitochondrion inner membrane</location>
        <topology evidence="1">Single-pass membrane protein</topology>
    </subcellularLocation>
</comment>
<feature type="compositionally biased region" description="Basic and acidic residues" evidence="16">
    <location>
        <begin position="933"/>
        <end position="947"/>
    </location>
</feature>
<feature type="compositionally biased region" description="Polar residues" evidence="16">
    <location>
        <begin position="896"/>
        <end position="905"/>
    </location>
</feature>
<dbReference type="InterPro" id="IPR033122">
    <property type="entry name" value="LETM1-like_RBD"/>
</dbReference>
<dbReference type="Pfam" id="PF26561">
    <property type="entry name" value="LETM1_C"/>
    <property type="match status" value="1"/>
</dbReference>
<dbReference type="EMBL" id="OA566538">
    <property type="protein sequence ID" value="CAD7199057.1"/>
    <property type="molecule type" value="Genomic_DNA"/>
</dbReference>
<dbReference type="GO" id="GO:0043022">
    <property type="term" value="F:ribosome binding"/>
    <property type="evidence" value="ECO:0007669"/>
    <property type="project" value="InterPro"/>
</dbReference>
<feature type="transmembrane region" description="Helical" evidence="17">
    <location>
        <begin position="316"/>
        <end position="339"/>
    </location>
</feature>
<evidence type="ECO:0000256" key="10">
    <source>
        <dbReference type="ARBA" id="ARBA00023054"/>
    </source>
</evidence>
<dbReference type="AlphaFoldDB" id="A0A7R8ZBD4"/>
<keyword evidence="9 17" id="KW-1133">Transmembrane helix</keyword>
<keyword evidence="11" id="KW-0406">Ion transport</keyword>
<feature type="compositionally biased region" description="Low complexity" evidence="16">
    <location>
        <begin position="910"/>
        <end position="928"/>
    </location>
</feature>
<sequence length="947" mass="107802">MASRCQGKQRGEKFKLAGDATLVKRCLRHVHHFSTRPLIDHHVFIKIIRGLLMVIFLTGVADDVRDQAMIWWLVPPTARGQTIERNTQCENRLSTLSLLSVEKGLLDELQSQKSFYDAVIDKLIQKGTCRCRHLNTCHVYKCDRLGFPTFQVSCPMASTRFLSTLARTSTCVKVHSTIRLNFTNPSFQANCDIGFVPIVLNNSSFNTGTGIIFIKHFHVGSTRYDTEPFKSSSKVEDSVKALKEDLKECDKPPPVEVKVKKSLKQKIVDEVVHYYHGFRLLFIDINISRKLLWRVLNGKTLTRREHNQLVRTVGDLFRLVPFSVFVIVPFMELLLPLAIKFFPGMLPSTFQTVTEKEDKMKQALKVKLEMAKFLQKTLDEMAVEGKGHRSEAAKEFADFVTKLRSSGQKATNKEILKFSKLFKDELTLDSLTRPQLVALCRVLELQPIGTINFLRFQLRMKLRSLAADDKMIQKEGVDSLTPWELQQACRARGMRAYGMSEAGLRNQLEQWLDLSLNEKVPPSLLLLSRALLLPDTVSTADQLKATISVLPDTVVNRARAVIGEREGKIDNKTKIDLICEEEKRINEERLEETEEEQKRIEREVKELKEILRDKAPILRDEAPEILNILSPECPSIEGVRKKDLSSIDLEALEDALDTLGKDKKKLIIEKEELDTLKEEMEDYKEDVQDLNQVMLNADKSTEMKESKAARRLFKKVSGMIHKMDAVLSELEQEEEQLKRDLKEEIGTKEQDVEKKSEELVTIEELIASIKQIQKIPDESLVNRIAEVLEQMDVDKDGAIRVDHVLKVSHTSAGRNIFYTLPIIILFSLRVLEVVGKENVKLNKKQMDELLDLLKKEEVIELEDQIAKALEKESMDHDLQSSLKENNVVNEKKDSVVTKTPTNSSEAMKVSPLPLSAPASSPMSAISPANCNKTIDEPKEKKDNSKTL</sequence>
<feature type="compositionally biased region" description="Polar residues" evidence="16">
    <location>
        <begin position="879"/>
        <end position="888"/>
    </location>
</feature>
<evidence type="ECO:0000256" key="6">
    <source>
        <dbReference type="ARBA" id="ARBA00022792"/>
    </source>
</evidence>
<keyword evidence="12 14" id="KW-0496">Mitochondrion</keyword>
<keyword evidence="7" id="KW-0106">Calcium</keyword>
<keyword evidence="6" id="KW-0999">Mitochondrion inner membrane</keyword>
<dbReference type="InterPro" id="IPR044202">
    <property type="entry name" value="LETM1/MDM38-like"/>
</dbReference>
<accession>A0A7R8ZBD4</accession>
<dbReference type="GO" id="GO:0005743">
    <property type="term" value="C:mitochondrial inner membrane"/>
    <property type="evidence" value="ECO:0007669"/>
    <property type="project" value="UniProtKB-SubCell"/>
</dbReference>
<gene>
    <name evidence="19" type="ORF">TDIB3V08_LOCUS5330</name>
</gene>
<evidence type="ECO:0000256" key="5">
    <source>
        <dbReference type="ARBA" id="ARBA00022723"/>
    </source>
</evidence>
<dbReference type="GO" id="GO:0030003">
    <property type="term" value="P:intracellular monoatomic cation homeostasis"/>
    <property type="evidence" value="ECO:0007669"/>
    <property type="project" value="TreeGrafter"/>
</dbReference>
<evidence type="ECO:0000256" key="17">
    <source>
        <dbReference type="SAM" id="Phobius"/>
    </source>
</evidence>
<evidence type="ECO:0000259" key="18">
    <source>
        <dbReference type="PROSITE" id="PS51758"/>
    </source>
</evidence>
<feature type="domain" description="Letm1 RBD" evidence="18">
    <location>
        <begin position="362"/>
        <end position="552"/>
    </location>
</feature>
<feature type="region of interest" description="Disordered" evidence="16">
    <location>
        <begin position="872"/>
        <end position="947"/>
    </location>
</feature>
<evidence type="ECO:0000256" key="14">
    <source>
        <dbReference type="PROSITE-ProRule" id="PRU01094"/>
    </source>
</evidence>
<evidence type="ECO:0000313" key="19">
    <source>
        <dbReference type="EMBL" id="CAD7199057.1"/>
    </source>
</evidence>
<evidence type="ECO:0000256" key="7">
    <source>
        <dbReference type="ARBA" id="ARBA00022837"/>
    </source>
</evidence>
<keyword evidence="5" id="KW-0479">Metal-binding</keyword>
<evidence type="ECO:0000256" key="9">
    <source>
        <dbReference type="ARBA" id="ARBA00022989"/>
    </source>
</evidence>
<evidence type="ECO:0000256" key="11">
    <source>
        <dbReference type="ARBA" id="ARBA00023065"/>
    </source>
</evidence>
<keyword evidence="2" id="KW-0813">Transport</keyword>
<keyword evidence="10 15" id="KW-0175">Coiled coil</keyword>
<evidence type="ECO:0000256" key="15">
    <source>
        <dbReference type="SAM" id="Coils"/>
    </source>
</evidence>
<evidence type="ECO:0000256" key="8">
    <source>
        <dbReference type="ARBA" id="ARBA00022946"/>
    </source>
</evidence>
<name>A0A7R8ZBD4_TIMDO</name>
<evidence type="ECO:0000256" key="3">
    <source>
        <dbReference type="ARBA" id="ARBA00022568"/>
    </source>
</evidence>
<evidence type="ECO:0000256" key="12">
    <source>
        <dbReference type="ARBA" id="ARBA00023128"/>
    </source>
</evidence>
<evidence type="ECO:0000256" key="16">
    <source>
        <dbReference type="SAM" id="MobiDB-lite"/>
    </source>
</evidence>
<dbReference type="InterPro" id="IPR059005">
    <property type="entry name" value="LETM1_C"/>
</dbReference>
<organism evidence="19">
    <name type="scientific">Timema douglasi</name>
    <name type="common">Walking stick</name>
    <dbReference type="NCBI Taxonomy" id="61478"/>
    <lineage>
        <taxon>Eukaryota</taxon>
        <taxon>Metazoa</taxon>
        <taxon>Ecdysozoa</taxon>
        <taxon>Arthropoda</taxon>
        <taxon>Hexapoda</taxon>
        <taxon>Insecta</taxon>
        <taxon>Pterygota</taxon>
        <taxon>Neoptera</taxon>
        <taxon>Polyneoptera</taxon>
        <taxon>Phasmatodea</taxon>
        <taxon>Timematodea</taxon>
        <taxon>Timematoidea</taxon>
        <taxon>Timematidae</taxon>
        <taxon>Timema</taxon>
    </lineage>
</organism>
<evidence type="ECO:0000256" key="4">
    <source>
        <dbReference type="ARBA" id="ARBA00022692"/>
    </source>
</evidence>
<feature type="coiled-coil region" evidence="15">
    <location>
        <begin position="583"/>
        <end position="613"/>
    </location>
</feature>
<proteinExistence type="predicted"/>
<evidence type="ECO:0000256" key="2">
    <source>
        <dbReference type="ARBA" id="ARBA00022448"/>
    </source>
</evidence>